<gene>
    <name evidence="1" type="ORF">IV57_GL002526</name>
</gene>
<comment type="caution">
    <text evidence="1">The sequence shown here is derived from an EMBL/GenBank/DDBJ whole genome shotgun (WGS) entry which is preliminary data.</text>
</comment>
<sequence>MEDYGMVMLRSIFELIPNTWEIQFASQEVAHADFDATFVKYDQKKFGAITVFGNSWYIGTKLTDSEFENDLSTFLTEENIPTTAYSMNKTTIGKHWMPY</sequence>
<accession>A0A0R2LCR9</accession>
<evidence type="ECO:0000313" key="1">
    <source>
        <dbReference type="EMBL" id="KRN99403.1"/>
    </source>
</evidence>
<name>A0A0R2LCR9_9LACO</name>
<proteinExistence type="predicted"/>
<reference evidence="1 2" key="1">
    <citation type="journal article" date="2015" name="Genome Announc.">
        <title>Expanding the biotechnology potential of lactobacilli through comparative genomics of 213 strains and associated genera.</title>
        <authorList>
            <person name="Sun Z."/>
            <person name="Harris H.M."/>
            <person name="McCann A."/>
            <person name="Guo C."/>
            <person name="Argimon S."/>
            <person name="Zhang W."/>
            <person name="Yang X."/>
            <person name="Jeffery I.B."/>
            <person name="Cooney J.C."/>
            <person name="Kagawa T.F."/>
            <person name="Liu W."/>
            <person name="Song Y."/>
            <person name="Salvetti E."/>
            <person name="Wrobel A."/>
            <person name="Rasinkangas P."/>
            <person name="Parkhill J."/>
            <person name="Rea M.C."/>
            <person name="O'Sullivan O."/>
            <person name="Ritari J."/>
            <person name="Douillard F.P."/>
            <person name="Paul Ross R."/>
            <person name="Yang R."/>
            <person name="Briner A.E."/>
            <person name="Felis G.E."/>
            <person name="de Vos W.M."/>
            <person name="Barrangou R."/>
            <person name="Klaenhammer T.R."/>
            <person name="Caufield P.W."/>
            <person name="Cui Y."/>
            <person name="Zhang H."/>
            <person name="O'Toole P.W."/>
        </authorList>
    </citation>
    <scope>NUCLEOTIDE SEQUENCE [LARGE SCALE GENOMIC DNA]</scope>
    <source>
        <strain evidence="1 2">DSM 24716</strain>
    </source>
</reference>
<protein>
    <submittedName>
        <fullName evidence="1">Uncharacterized protein</fullName>
    </submittedName>
</protein>
<evidence type="ECO:0000313" key="2">
    <source>
        <dbReference type="Proteomes" id="UP000051006"/>
    </source>
</evidence>
<dbReference type="AlphaFoldDB" id="A0A0R2LCR9"/>
<dbReference type="Proteomes" id="UP000051006">
    <property type="component" value="Unassembled WGS sequence"/>
</dbReference>
<keyword evidence="2" id="KW-1185">Reference proteome</keyword>
<organism evidence="1 2">
    <name type="scientific">Companilactobacillus kimchiensis</name>
    <dbReference type="NCBI Taxonomy" id="993692"/>
    <lineage>
        <taxon>Bacteria</taxon>
        <taxon>Bacillati</taxon>
        <taxon>Bacillota</taxon>
        <taxon>Bacilli</taxon>
        <taxon>Lactobacillales</taxon>
        <taxon>Lactobacillaceae</taxon>
        <taxon>Companilactobacillus</taxon>
    </lineage>
</organism>
<dbReference type="EMBL" id="JQCF01000009">
    <property type="protein sequence ID" value="KRN99403.1"/>
    <property type="molecule type" value="Genomic_DNA"/>
</dbReference>
<dbReference type="PATRIC" id="fig|993692.3.peg.2575"/>